<dbReference type="GO" id="GO:0006508">
    <property type="term" value="P:proteolysis"/>
    <property type="evidence" value="ECO:0007669"/>
    <property type="project" value="UniProtKB-KW"/>
</dbReference>
<dbReference type="InterPro" id="IPR001969">
    <property type="entry name" value="Aspartic_peptidase_AS"/>
</dbReference>
<dbReference type="STRING" id="742152.A0A2H3JVW2"/>
<evidence type="ECO:0000259" key="6">
    <source>
        <dbReference type="PROSITE" id="PS51767"/>
    </source>
</evidence>
<dbReference type="InterPro" id="IPR034164">
    <property type="entry name" value="Pepsin-like_dom"/>
</dbReference>
<evidence type="ECO:0000313" key="7">
    <source>
        <dbReference type="EMBL" id="PCH40297.1"/>
    </source>
</evidence>
<comment type="similarity">
    <text evidence="1 4">Belongs to the peptidase A1 family.</text>
</comment>
<keyword evidence="8" id="KW-1185">Reference proteome</keyword>
<evidence type="ECO:0000256" key="2">
    <source>
        <dbReference type="ARBA" id="ARBA00022750"/>
    </source>
</evidence>
<dbReference type="Proteomes" id="UP000218811">
    <property type="component" value="Unassembled WGS sequence"/>
</dbReference>
<feature type="compositionally biased region" description="Basic and acidic residues" evidence="5">
    <location>
        <begin position="70"/>
        <end position="86"/>
    </location>
</feature>
<dbReference type="Pfam" id="PF00026">
    <property type="entry name" value="Asp"/>
    <property type="match status" value="1"/>
</dbReference>
<dbReference type="PROSITE" id="PS51767">
    <property type="entry name" value="PEPTIDASE_A1"/>
    <property type="match status" value="1"/>
</dbReference>
<protein>
    <submittedName>
        <fullName evidence="7">Acid protease</fullName>
    </submittedName>
</protein>
<proteinExistence type="inferred from homology"/>
<dbReference type="AlphaFoldDB" id="A0A2H3JVW2"/>
<dbReference type="OMA" id="YWGINQD"/>
<reference evidence="7 8" key="1">
    <citation type="journal article" date="2012" name="Science">
        <title>The Paleozoic origin of enzymatic lignin decomposition reconstructed from 31 fungal genomes.</title>
        <authorList>
            <person name="Floudas D."/>
            <person name="Binder M."/>
            <person name="Riley R."/>
            <person name="Barry K."/>
            <person name="Blanchette R.A."/>
            <person name="Henrissat B."/>
            <person name="Martinez A.T."/>
            <person name="Otillar R."/>
            <person name="Spatafora J.W."/>
            <person name="Yadav J.S."/>
            <person name="Aerts A."/>
            <person name="Benoit I."/>
            <person name="Boyd A."/>
            <person name="Carlson A."/>
            <person name="Copeland A."/>
            <person name="Coutinho P.M."/>
            <person name="de Vries R.P."/>
            <person name="Ferreira P."/>
            <person name="Findley K."/>
            <person name="Foster B."/>
            <person name="Gaskell J."/>
            <person name="Glotzer D."/>
            <person name="Gorecki P."/>
            <person name="Heitman J."/>
            <person name="Hesse C."/>
            <person name="Hori C."/>
            <person name="Igarashi K."/>
            <person name="Jurgens J.A."/>
            <person name="Kallen N."/>
            <person name="Kersten P."/>
            <person name="Kohler A."/>
            <person name="Kuees U."/>
            <person name="Kumar T.K.A."/>
            <person name="Kuo A."/>
            <person name="LaButti K."/>
            <person name="Larrondo L.F."/>
            <person name="Lindquist E."/>
            <person name="Ling A."/>
            <person name="Lombard V."/>
            <person name="Lucas S."/>
            <person name="Lundell T."/>
            <person name="Martin R."/>
            <person name="McLaughlin D.J."/>
            <person name="Morgenstern I."/>
            <person name="Morin E."/>
            <person name="Murat C."/>
            <person name="Nagy L.G."/>
            <person name="Nolan M."/>
            <person name="Ohm R.A."/>
            <person name="Patyshakuliyeva A."/>
            <person name="Rokas A."/>
            <person name="Ruiz-Duenas F.J."/>
            <person name="Sabat G."/>
            <person name="Salamov A."/>
            <person name="Samejima M."/>
            <person name="Schmutz J."/>
            <person name="Slot J.C."/>
            <person name="St John F."/>
            <person name="Stenlid J."/>
            <person name="Sun H."/>
            <person name="Sun S."/>
            <person name="Syed K."/>
            <person name="Tsang A."/>
            <person name="Wiebenga A."/>
            <person name="Young D."/>
            <person name="Pisabarro A."/>
            <person name="Eastwood D.C."/>
            <person name="Martin F."/>
            <person name="Cullen D."/>
            <person name="Grigoriev I.V."/>
            <person name="Hibbett D.S."/>
        </authorList>
    </citation>
    <scope>NUCLEOTIDE SEQUENCE [LARGE SCALE GENOMIC DNA]</scope>
    <source>
        <strain evidence="7 8">MD-104</strain>
    </source>
</reference>
<evidence type="ECO:0000313" key="8">
    <source>
        <dbReference type="Proteomes" id="UP000218811"/>
    </source>
</evidence>
<dbReference type="PANTHER" id="PTHR47966:SF51">
    <property type="entry name" value="BETA-SITE APP-CLEAVING ENZYME, ISOFORM A-RELATED"/>
    <property type="match status" value="1"/>
</dbReference>
<dbReference type="InterPro" id="IPR001461">
    <property type="entry name" value="Aspartic_peptidase_A1"/>
</dbReference>
<feature type="active site" evidence="3">
    <location>
        <position position="331"/>
    </location>
</feature>
<dbReference type="GO" id="GO:0004190">
    <property type="term" value="F:aspartic-type endopeptidase activity"/>
    <property type="evidence" value="ECO:0007669"/>
    <property type="project" value="UniProtKB-KW"/>
</dbReference>
<dbReference type="InterPro" id="IPR033121">
    <property type="entry name" value="PEPTIDASE_A1"/>
</dbReference>
<dbReference type="SUPFAM" id="SSF50630">
    <property type="entry name" value="Acid proteases"/>
    <property type="match status" value="1"/>
</dbReference>
<dbReference type="Gene3D" id="2.40.70.10">
    <property type="entry name" value="Acid Proteases"/>
    <property type="match status" value="2"/>
</dbReference>
<gene>
    <name evidence="7" type="ORF">WOLCODRAFT_88607</name>
</gene>
<accession>A0A2H3JVW2</accession>
<feature type="compositionally biased region" description="Gly residues" evidence="5">
    <location>
        <begin position="95"/>
        <end position="123"/>
    </location>
</feature>
<dbReference type="OrthoDB" id="660550at2759"/>
<organism evidence="7 8">
    <name type="scientific">Wolfiporia cocos (strain MD-104)</name>
    <name type="common">Brown rot fungus</name>
    <dbReference type="NCBI Taxonomy" id="742152"/>
    <lineage>
        <taxon>Eukaryota</taxon>
        <taxon>Fungi</taxon>
        <taxon>Dikarya</taxon>
        <taxon>Basidiomycota</taxon>
        <taxon>Agaricomycotina</taxon>
        <taxon>Agaricomycetes</taxon>
        <taxon>Polyporales</taxon>
        <taxon>Phaeolaceae</taxon>
        <taxon>Wolfiporia</taxon>
    </lineage>
</organism>
<feature type="region of interest" description="Disordered" evidence="5">
    <location>
        <begin position="52"/>
        <end position="124"/>
    </location>
</feature>
<keyword evidence="4 7" id="KW-0645">Protease</keyword>
<dbReference type="PRINTS" id="PR00792">
    <property type="entry name" value="PEPSIN"/>
</dbReference>
<name>A0A2H3JVW2_WOLCO</name>
<evidence type="ECO:0000256" key="3">
    <source>
        <dbReference type="PIRSR" id="PIRSR601461-1"/>
    </source>
</evidence>
<keyword evidence="2 4" id="KW-0064">Aspartyl protease</keyword>
<dbReference type="EMBL" id="KB468053">
    <property type="protein sequence ID" value="PCH40297.1"/>
    <property type="molecule type" value="Genomic_DNA"/>
</dbReference>
<feature type="active site" evidence="3">
    <location>
        <position position="152"/>
    </location>
</feature>
<sequence length="459" mass="48283">MSTVVVRSLPFNTRLTVGNAREILARDRARAQKILAGVNPHGPLALREARRRHGERHDHYEHRERHHGRREHEHESEREREREREHEHKHHSGGADTGSGISTGSGTGTGTGSTGSGSSGGPVGVDVTDASVNYDATVGVGSPATDYTLLIDTGSSNTWVGADKAYVKTSTSKSTGDTVNVSYGSGSFSGTEYTDTVTLASQLVITNQSIGVASSAQGFSGVDGILGVGPVDLTQGTVSNTNEVPTVTDNLYSQGTISTESLGISFEPSTSAEVANGELTFGGTDSTRHTGSITYTPITTTSPASLYWGINQDVSYGTGTTLLSGNAGIVDTGTTLLLLASDAFSKYQSATGATLDNTTGLLTITESQYEALQSLYFTIGGTTFEFTANAQIWPRALNTQIGGESGKIYLVASNLGSESGQGLDFINGFAWLQRFYSVFDTTNAQVGLANTQYTDATTN</sequence>
<dbReference type="CDD" id="cd05471">
    <property type="entry name" value="pepsin_like"/>
    <property type="match status" value="1"/>
</dbReference>
<dbReference type="PANTHER" id="PTHR47966">
    <property type="entry name" value="BETA-SITE APP-CLEAVING ENZYME, ISOFORM A-RELATED"/>
    <property type="match status" value="1"/>
</dbReference>
<dbReference type="PROSITE" id="PS00141">
    <property type="entry name" value="ASP_PROTEASE"/>
    <property type="match status" value="2"/>
</dbReference>
<evidence type="ECO:0000256" key="4">
    <source>
        <dbReference type="RuleBase" id="RU000454"/>
    </source>
</evidence>
<keyword evidence="4" id="KW-0378">Hydrolase</keyword>
<feature type="domain" description="Peptidase A1" evidence="6">
    <location>
        <begin position="134"/>
        <end position="449"/>
    </location>
</feature>
<dbReference type="InterPro" id="IPR021109">
    <property type="entry name" value="Peptidase_aspartic_dom_sf"/>
</dbReference>
<evidence type="ECO:0000256" key="1">
    <source>
        <dbReference type="ARBA" id="ARBA00007447"/>
    </source>
</evidence>
<evidence type="ECO:0000256" key="5">
    <source>
        <dbReference type="SAM" id="MobiDB-lite"/>
    </source>
</evidence>